<evidence type="ECO:0000256" key="4">
    <source>
        <dbReference type="ARBA" id="ARBA00022840"/>
    </source>
</evidence>
<dbReference type="InterPro" id="IPR003593">
    <property type="entry name" value="AAA+_ATPase"/>
</dbReference>
<keyword evidence="1 7" id="KW-0813">Transport</keyword>
<dbReference type="RefSeq" id="WP_110373415.1">
    <property type="nucleotide sequence ID" value="NZ_JAHBRY010000002.1"/>
</dbReference>
<dbReference type="InterPro" id="IPR017871">
    <property type="entry name" value="ABC_transporter-like_CS"/>
</dbReference>
<keyword evidence="3 7" id="KW-0547">Nucleotide-binding</keyword>
<comment type="catalytic activity">
    <reaction evidence="7">
        <text>ATP + H2O + polyamine-[polyamine-binding protein]Side 1 = ADP + phosphate + polyamineSide 2 + [polyamine-binding protein]Side 1.</text>
        <dbReference type="EC" id="7.6.2.11"/>
    </reaction>
</comment>
<comment type="subunit">
    <text evidence="7">The complex is composed of two ATP-binding proteins (PotA), two transmembrane proteins (PotB and PotC) and a solute-binding protein (PotD).</text>
</comment>
<dbReference type="PROSITE" id="PS50893">
    <property type="entry name" value="ABC_TRANSPORTER_2"/>
    <property type="match status" value="1"/>
</dbReference>
<dbReference type="SMART" id="SM00382">
    <property type="entry name" value="AAA"/>
    <property type="match status" value="1"/>
</dbReference>
<dbReference type="Gene3D" id="3.40.50.300">
    <property type="entry name" value="P-loop containing nucleotide triphosphate hydrolases"/>
    <property type="match status" value="1"/>
</dbReference>
<organism evidence="9 10">
    <name type="scientific">Chelatococcus asaccharovorans</name>
    <dbReference type="NCBI Taxonomy" id="28210"/>
    <lineage>
        <taxon>Bacteria</taxon>
        <taxon>Pseudomonadati</taxon>
        <taxon>Pseudomonadota</taxon>
        <taxon>Alphaproteobacteria</taxon>
        <taxon>Hyphomicrobiales</taxon>
        <taxon>Chelatococcaceae</taxon>
        <taxon>Chelatococcus</taxon>
    </lineage>
</organism>
<keyword evidence="2 7" id="KW-1003">Cell membrane</keyword>
<dbReference type="Pfam" id="PF00005">
    <property type="entry name" value="ABC_tran"/>
    <property type="match status" value="1"/>
</dbReference>
<dbReference type="EMBL" id="QJJK01000002">
    <property type="protein sequence ID" value="PXW63260.1"/>
    <property type="molecule type" value="Genomic_DNA"/>
</dbReference>
<dbReference type="Proteomes" id="UP000248021">
    <property type="component" value="Unassembled WGS sequence"/>
</dbReference>
<dbReference type="GO" id="GO:0043190">
    <property type="term" value="C:ATP-binding cassette (ABC) transporter complex"/>
    <property type="evidence" value="ECO:0007669"/>
    <property type="project" value="InterPro"/>
</dbReference>
<dbReference type="NCBIfam" id="TIGR01187">
    <property type="entry name" value="potA"/>
    <property type="match status" value="1"/>
</dbReference>
<evidence type="ECO:0000313" key="10">
    <source>
        <dbReference type="Proteomes" id="UP000248021"/>
    </source>
</evidence>
<dbReference type="InterPro" id="IPR005893">
    <property type="entry name" value="PotA-like"/>
</dbReference>
<comment type="function">
    <text evidence="7">Part of the ABC transporter complex PotABCD involved in spermidine/putrescine import. Responsible for energy coupling to the transport system.</text>
</comment>
<evidence type="ECO:0000256" key="5">
    <source>
        <dbReference type="ARBA" id="ARBA00022967"/>
    </source>
</evidence>
<dbReference type="InterPro" id="IPR050093">
    <property type="entry name" value="ABC_SmlMolc_Importer"/>
</dbReference>
<dbReference type="GO" id="GO:0015847">
    <property type="term" value="P:putrescine transport"/>
    <property type="evidence" value="ECO:0007669"/>
    <property type="project" value="UniProtKB-ARBA"/>
</dbReference>
<dbReference type="PANTHER" id="PTHR42781:SF4">
    <property type="entry name" value="SPERMIDINE_PUTRESCINE IMPORT ATP-BINDING PROTEIN POTA"/>
    <property type="match status" value="1"/>
</dbReference>
<reference evidence="9 10" key="1">
    <citation type="submission" date="2018-05" db="EMBL/GenBank/DDBJ databases">
        <title>Genomic Encyclopedia of Type Strains, Phase IV (KMG-IV): sequencing the most valuable type-strain genomes for metagenomic binning, comparative biology and taxonomic classification.</title>
        <authorList>
            <person name="Goeker M."/>
        </authorList>
    </citation>
    <scope>NUCLEOTIDE SEQUENCE [LARGE SCALE GENOMIC DNA]</scope>
    <source>
        <strain evidence="9 10">DSM 6462</strain>
    </source>
</reference>
<dbReference type="InterPro" id="IPR003439">
    <property type="entry name" value="ABC_transporter-like_ATP-bd"/>
</dbReference>
<keyword evidence="6 7" id="KW-0472">Membrane</keyword>
<dbReference type="AlphaFoldDB" id="A0A2V3UE02"/>
<sequence length="390" mass="42512">MSHIKDVTGGTPIVLESLWKTYANFVAVSGIDLSVGAGRFCTVLGPSGSGKTTTLMMIAGFVAPTRGRILVSGRDIAALPPQKRNLGVVFQNYALFPHLTVFDNVAFPLIMRRVPQAEIAQRVERMLETVELAGLGGRYPRELSGGQQQRVALARALVFEPRVLLMDEPLGALDKKLRSSLQIELKALQRRLDVTVIYVTHDQEEALTMADQIVVMQGGRIEQNGTPEDLYDRPATAFVAGFMGDTNLVRGVVMAADKDGTLRIDHPTGRRIIARASGFQAGDHVAASLRPECLSIESPDGPEEPENAWDGRIAAVTYLGDAIRYHVAVGENRPTLAETLVVKAARRGTEHRRFSEGDAVRVRWSRSDARVLPPTRADARILPPMQAGGH</sequence>
<accession>A0A2V3UE02</accession>
<dbReference type="Pfam" id="PF08402">
    <property type="entry name" value="TOBE_2"/>
    <property type="match status" value="1"/>
</dbReference>
<dbReference type="SUPFAM" id="SSF52540">
    <property type="entry name" value="P-loop containing nucleoside triphosphate hydrolases"/>
    <property type="match status" value="1"/>
</dbReference>
<protein>
    <recommendedName>
        <fullName evidence="7">Spermidine/putrescine import ATP-binding protein PotA</fullName>
        <ecNumber evidence="7">7.6.2.11</ecNumber>
    </recommendedName>
</protein>
<dbReference type="SUPFAM" id="SSF50331">
    <property type="entry name" value="MOP-like"/>
    <property type="match status" value="1"/>
</dbReference>
<dbReference type="EC" id="7.6.2.11" evidence="7"/>
<name>A0A2V3UE02_9HYPH</name>
<dbReference type="InterPro" id="IPR027417">
    <property type="entry name" value="P-loop_NTPase"/>
</dbReference>
<keyword evidence="10" id="KW-1185">Reference proteome</keyword>
<comment type="similarity">
    <text evidence="7">Belongs to the ABC transporter superfamily. Spermidine/putrescine importer (TC 3.A.1.11.1) family.</text>
</comment>
<evidence type="ECO:0000256" key="7">
    <source>
        <dbReference type="RuleBase" id="RU364083"/>
    </source>
</evidence>
<evidence type="ECO:0000256" key="2">
    <source>
        <dbReference type="ARBA" id="ARBA00022475"/>
    </source>
</evidence>
<comment type="caution">
    <text evidence="9">The sequence shown here is derived from an EMBL/GenBank/DDBJ whole genome shotgun (WGS) entry which is preliminary data.</text>
</comment>
<evidence type="ECO:0000259" key="8">
    <source>
        <dbReference type="PROSITE" id="PS50893"/>
    </source>
</evidence>
<proteinExistence type="inferred from homology"/>
<dbReference type="FunFam" id="3.40.50.300:FF:000133">
    <property type="entry name" value="Spermidine/putrescine import ATP-binding protein PotA"/>
    <property type="match status" value="1"/>
</dbReference>
<evidence type="ECO:0000256" key="3">
    <source>
        <dbReference type="ARBA" id="ARBA00022741"/>
    </source>
</evidence>
<dbReference type="GO" id="GO:0016887">
    <property type="term" value="F:ATP hydrolysis activity"/>
    <property type="evidence" value="ECO:0007669"/>
    <property type="project" value="InterPro"/>
</dbReference>
<dbReference type="Gene3D" id="2.40.50.100">
    <property type="match status" value="1"/>
</dbReference>
<dbReference type="InterPro" id="IPR013611">
    <property type="entry name" value="Transp-assoc_OB_typ2"/>
</dbReference>
<feature type="domain" description="ABC transporter" evidence="8">
    <location>
        <begin position="13"/>
        <end position="243"/>
    </location>
</feature>
<evidence type="ECO:0000256" key="1">
    <source>
        <dbReference type="ARBA" id="ARBA00022448"/>
    </source>
</evidence>
<keyword evidence="4 7" id="KW-0067">ATP-binding</keyword>
<dbReference type="GO" id="GO:0005524">
    <property type="term" value="F:ATP binding"/>
    <property type="evidence" value="ECO:0007669"/>
    <property type="project" value="UniProtKB-KW"/>
</dbReference>
<keyword evidence="5 7" id="KW-1278">Translocase</keyword>
<evidence type="ECO:0000313" key="9">
    <source>
        <dbReference type="EMBL" id="PXW63260.1"/>
    </source>
</evidence>
<dbReference type="PROSITE" id="PS00211">
    <property type="entry name" value="ABC_TRANSPORTER_1"/>
    <property type="match status" value="1"/>
</dbReference>
<evidence type="ECO:0000256" key="6">
    <source>
        <dbReference type="ARBA" id="ARBA00023136"/>
    </source>
</evidence>
<dbReference type="OrthoDB" id="9802264at2"/>
<dbReference type="PANTHER" id="PTHR42781">
    <property type="entry name" value="SPERMIDINE/PUTRESCINE IMPORT ATP-BINDING PROTEIN POTA"/>
    <property type="match status" value="1"/>
</dbReference>
<dbReference type="GO" id="GO:0015417">
    <property type="term" value="F:ABC-type polyamine transporter activity"/>
    <property type="evidence" value="ECO:0007669"/>
    <property type="project" value="UniProtKB-EC"/>
</dbReference>
<dbReference type="InterPro" id="IPR008995">
    <property type="entry name" value="Mo/tungstate-bd_C_term_dom"/>
</dbReference>
<gene>
    <name evidence="7" type="primary">potA</name>
    <name evidence="9" type="ORF">C7450_102175</name>
</gene>